<dbReference type="OrthoDB" id="122879at2"/>
<dbReference type="EMBL" id="SNXW01000017">
    <property type="protein sequence ID" value="TDP78740.1"/>
    <property type="molecule type" value="Genomic_DNA"/>
</dbReference>
<proteinExistence type="predicted"/>
<feature type="domain" description="HTH cro/C1-type" evidence="1">
    <location>
        <begin position="28"/>
        <end position="72"/>
    </location>
</feature>
<evidence type="ECO:0000313" key="2">
    <source>
        <dbReference type="EMBL" id="TDP78740.1"/>
    </source>
</evidence>
<dbReference type="Proteomes" id="UP000294593">
    <property type="component" value="Unassembled WGS sequence"/>
</dbReference>
<accession>A0A4R6QZK3</accession>
<comment type="caution">
    <text evidence="2">The sequence shown here is derived from an EMBL/GenBank/DDBJ whole genome shotgun (WGS) entry which is preliminary data.</text>
</comment>
<evidence type="ECO:0000259" key="1">
    <source>
        <dbReference type="PROSITE" id="PS50943"/>
    </source>
</evidence>
<name>A0A4R6QZK3_9BURK</name>
<protein>
    <submittedName>
        <fullName evidence="2">Helix-turn-helix protein</fullName>
    </submittedName>
</protein>
<dbReference type="CDD" id="cd00093">
    <property type="entry name" value="HTH_XRE"/>
    <property type="match status" value="1"/>
</dbReference>
<reference evidence="2 3" key="1">
    <citation type="submission" date="2019-03" db="EMBL/GenBank/DDBJ databases">
        <title>Genomic Encyclopedia of Type Strains, Phase IV (KMG-IV): sequencing the most valuable type-strain genomes for metagenomic binning, comparative biology and taxonomic classification.</title>
        <authorList>
            <person name="Goeker M."/>
        </authorList>
    </citation>
    <scope>NUCLEOTIDE SEQUENCE [LARGE SCALE GENOMIC DNA]</scope>
    <source>
        <strain evidence="2 3">DSM 11901</strain>
    </source>
</reference>
<dbReference type="AlphaFoldDB" id="A0A4R6QZK3"/>
<dbReference type="SUPFAM" id="SSF47413">
    <property type="entry name" value="lambda repressor-like DNA-binding domains"/>
    <property type="match status" value="1"/>
</dbReference>
<dbReference type="PROSITE" id="PS50943">
    <property type="entry name" value="HTH_CROC1"/>
    <property type="match status" value="1"/>
</dbReference>
<dbReference type="GO" id="GO:0003677">
    <property type="term" value="F:DNA binding"/>
    <property type="evidence" value="ECO:0007669"/>
    <property type="project" value="InterPro"/>
</dbReference>
<keyword evidence="3" id="KW-1185">Reference proteome</keyword>
<dbReference type="Gene3D" id="1.10.260.40">
    <property type="entry name" value="lambda repressor-like DNA-binding domains"/>
    <property type="match status" value="1"/>
</dbReference>
<dbReference type="InterPro" id="IPR001387">
    <property type="entry name" value="Cro/C1-type_HTH"/>
</dbReference>
<sequence>MSQWLTTEEWLTTLGEHIRANRLEFEGGMSRQDLASLAGVSVSALANLETGQGASLITFVRVLRALRMEAWIDALKPSPVINPMLLLTSGKTRVRAPRKSKQGT</sequence>
<dbReference type="InterPro" id="IPR010982">
    <property type="entry name" value="Lambda_DNA-bd_dom_sf"/>
</dbReference>
<dbReference type="Pfam" id="PF01381">
    <property type="entry name" value="HTH_3"/>
    <property type="match status" value="1"/>
</dbReference>
<dbReference type="SMART" id="SM00530">
    <property type="entry name" value="HTH_XRE"/>
    <property type="match status" value="1"/>
</dbReference>
<dbReference type="RefSeq" id="WP_133611301.1">
    <property type="nucleotide sequence ID" value="NZ_SNXW01000017.1"/>
</dbReference>
<evidence type="ECO:0000313" key="3">
    <source>
        <dbReference type="Proteomes" id="UP000294593"/>
    </source>
</evidence>
<organism evidence="2 3">
    <name type="scientific">Aquabacterium commune</name>
    <dbReference type="NCBI Taxonomy" id="70586"/>
    <lineage>
        <taxon>Bacteria</taxon>
        <taxon>Pseudomonadati</taxon>
        <taxon>Pseudomonadota</taxon>
        <taxon>Betaproteobacteria</taxon>
        <taxon>Burkholderiales</taxon>
        <taxon>Aquabacterium</taxon>
    </lineage>
</organism>
<gene>
    <name evidence="2" type="ORF">EV672_11718</name>
</gene>